<dbReference type="AlphaFoldDB" id="A0A927E3S7"/>
<protein>
    <submittedName>
        <fullName evidence="1">Uncharacterized protein</fullName>
    </submittedName>
</protein>
<dbReference type="EMBL" id="JACXWY010000001">
    <property type="protein sequence ID" value="MBD3844281.1"/>
    <property type="molecule type" value="Genomic_DNA"/>
</dbReference>
<dbReference type="RefSeq" id="WP_191123098.1">
    <property type="nucleotide sequence ID" value="NZ_JACXWY010000001.1"/>
</dbReference>
<evidence type="ECO:0000313" key="1">
    <source>
        <dbReference type="EMBL" id="MBD3844281.1"/>
    </source>
</evidence>
<sequence>MAEMIKVIITKYALSTGLIVADAEKDASSDMVVVRQENGFPSYYHGKHWTTDPAEALKRAEEMRGSKIASVEKHLAKLRKLRFAIPEINPAKENDHG</sequence>
<organism evidence="1 2">
    <name type="scientific">Bosea spartocytisi</name>
    <dbReference type="NCBI Taxonomy" id="2773451"/>
    <lineage>
        <taxon>Bacteria</taxon>
        <taxon>Pseudomonadati</taxon>
        <taxon>Pseudomonadota</taxon>
        <taxon>Alphaproteobacteria</taxon>
        <taxon>Hyphomicrobiales</taxon>
        <taxon>Boseaceae</taxon>
        <taxon>Bosea</taxon>
    </lineage>
</organism>
<comment type="caution">
    <text evidence="1">The sequence shown here is derived from an EMBL/GenBank/DDBJ whole genome shotgun (WGS) entry which is preliminary data.</text>
</comment>
<name>A0A927E3S7_9HYPH</name>
<keyword evidence="2" id="KW-1185">Reference proteome</keyword>
<accession>A0A927E3S7</accession>
<dbReference type="Proteomes" id="UP000619295">
    <property type="component" value="Unassembled WGS sequence"/>
</dbReference>
<reference evidence="1" key="1">
    <citation type="submission" date="2020-09" db="EMBL/GenBank/DDBJ databases">
        <title>Bosea spartocytisi sp. nov. a root nodule endophyte of Spartocytisus supranubius in the high mountain ecosystem fo the Teide National Park (Canary Islands, Spain).</title>
        <authorList>
            <person name="Pulido-Suarez L."/>
            <person name="Peix A."/>
            <person name="Igual J.M."/>
            <person name="Socas-Perez N."/>
            <person name="Velazquez E."/>
            <person name="Flores-Felix J.D."/>
            <person name="Leon-Barrios M."/>
        </authorList>
    </citation>
    <scope>NUCLEOTIDE SEQUENCE</scope>
    <source>
        <strain evidence="1">SSUT16</strain>
    </source>
</reference>
<evidence type="ECO:0000313" key="2">
    <source>
        <dbReference type="Proteomes" id="UP000619295"/>
    </source>
</evidence>
<proteinExistence type="predicted"/>
<gene>
    <name evidence="1" type="ORF">IED13_01125</name>
</gene>